<evidence type="ECO:0000256" key="14">
    <source>
        <dbReference type="ARBA" id="ARBA00048934"/>
    </source>
</evidence>
<evidence type="ECO:0000256" key="10">
    <source>
        <dbReference type="ARBA" id="ARBA00038890"/>
    </source>
</evidence>
<comment type="similarity">
    <text evidence="9">Belongs to the Dus family. Dus1 subfamily.</text>
</comment>
<comment type="catalytic activity">
    <reaction evidence="13">
        <text>a 5,6-dihydrouridine in mRNA + NAD(+) = a uridine in mRNA + NADH + H(+)</text>
        <dbReference type="Rhea" id="RHEA:69851"/>
        <dbReference type="Rhea" id="RHEA-COMP:14658"/>
        <dbReference type="Rhea" id="RHEA-COMP:17789"/>
        <dbReference type="ChEBI" id="CHEBI:15378"/>
        <dbReference type="ChEBI" id="CHEBI:57540"/>
        <dbReference type="ChEBI" id="CHEBI:57945"/>
        <dbReference type="ChEBI" id="CHEBI:65315"/>
        <dbReference type="ChEBI" id="CHEBI:74443"/>
    </reaction>
    <physiologicalReaction direction="right-to-left" evidence="13">
        <dbReference type="Rhea" id="RHEA:69853"/>
    </physiologicalReaction>
</comment>
<dbReference type="InterPro" id="IPR035587">
    <property type="entry name" value="DUS-like_FMN-bd"/>
</dbReference>
<keyword evidence="5" id="KW-0819">tRNA processing</keyword>
<evidence type="ECO:0000256" key="7">
    <source>
        <dbReference type="ARBA" id="ARBA00023002"/>
    </source>
</evidence>
<evidence type="ECO:0000256" key="12">
    <source>
        <dbReference type="ARBA" id="ARBA00047652"/>
    </source>
</evidence>
<dbReference type="Gene3D" id="3.20.20.70">
    <property type="entry name" value="Aldolase class I"/>
    <property type="match status" value="1"/>
</dbReference>
<dbReference type="EC" id="1.3.1.88" evidence="10"/>
<dbReference type="FunCoup" id="A0A1Y1UUI8">
    <property type="interactions" value="320"/>
</dbReference>
<comment type="cofactor">
    <cofactor evidence="1">
        <name>FMN</name>
        <dbReference type="ChEBI" id="CHEBI:58210"/>
    </cofactor>
</comment>
<dbReference type="InterPro" id="IPR013785">
    <property type="entry name" value="Aldolase_TIM"/>
</dbReference>
<keyword evidence="4" id="KW-0507">mRNA processing</keyword>
<feature type="region of interest" description="Disordered" evidence="17">
    <location>
        <begin position="513"/>
        <end position="541"/>
    </location>
</feature>
<evidence type="ECO:0000256" key="1">
    <source>
        <dbReference type="ARBA" id="ARBA00001917"/>
    </source>
</evidence>
<keyword evidence="20" id="KW-1185">Reference proteome</keyword>
<dbReference type="Proteomes" id="UP000193218">
    <property type="component" value="Unassembled WGS sequence"/>
</dbReference>
<dbReference type="OrthoDB" id="272303at2759"/>
<feature type="domain" description="DUS-like FMN-binding" evidence="18">
    <location>
        <begin position="29"/>
        <end position="333"/>
    </location>
</feature>
<comment type="catalytic activity">
    <reaction evidence="12">
        <text>5,6-dihydrouridine(16) in tRNA + NADP(+) = uridine(16) in tRNA + NADPH + H(+)</text>
        <dbReference type="Rhea" id="RHEA:53376"/>
        <dbReference type="Rhea" id="RHEA-COMP:13543"/>
        <dbReference type="Rhea" id="RHEA-COMP:13544"/>
        <dbReference type="ChEBI" id="CHEBI:15378"/>
        <dbReference type="ChEBI" id="CHEBI:57783"/>
        <dbReference type="ChEBI" id="CHEBI:58349"/>
        <dbReference type="ChEBI" id="CHEBI:65315"/>
        <dbReference type="ChEBI" id="CHEBI:74443"/>
        <dbReference type="EC" id="1.3.1.88"/>
    </reaction>
    <physiologicalReaction direction="right-to-left" evidence="12">
        <dbReference type="Rhea" id="RHEA:53378"/>
    </physiologicalReaction>
</comment>
<evidence type="ECO:0000259" key="18">
    <source>
        <dbReference type="Pfam" id="PF01207"/>
    </source>
</evidence>
<proteinExistence type="inferred from homology"/>
<evidence type="ECO:0000256" key="15">
    <source>
        <dbReference type="ARBA" id="ARBA00049447"/>
    </source>
</evidence>
<organism evidence="19 20">
    <name type="scientific">Kockovaella imperatae</name>
    <dbReference type="NCBI Taxonomy" id="4999"/>
    <lineage>
        <taxon>Eukaryota</taxon>
        <taxon>Fungi</taxon>
        <taxon>Dikarya</taxon>
        <taxon>Basidiomycota</taxon>
        <taxon>Agaricomycotina</taxon>
        <taxon>Tremellomycetes</taxon>
        <taxon>Tremellales</taxon>
        <taxon>Cuniculitremaceae</taxon>
        <taxon>Kockovaella</taxon>
    </lineage>
</organism>
<comment type="catalytic activity">
    <reaction evidence="15">
        <text>a 5,6-dihydrouridine in mRNA + NADP(+) = a uridine in mRNA + NADPH + H(+)</text>
        <dbReference type="Rhea" id="RHEA:69855"/>
        <dbReference type="Rhea" id="RHEA-COMP:14658"/>
        <dbReference type="Rhea" id="RHEA-COMP:17789"/>
        <dbReference type="ChEBI" id="CHEBI:15378"/>
        <dbReference type="ChEBI" id="CHEBI:57783"/>
        <dbReference type="ChEBI" id="CHEBI:58349"/>
        <dbReference type="ChEBI" id="CHEBI:65315"/>
        <dbReference type="ChEBI" id="CHEBI:74443"/>
    </reaction>
    <physiologicalReaction direction="right-to-left" evidence="15">
        <dbReference type="Rhea" id="RHEA:69857"/>
    </physiologicalReaction>
</comment>
<comment type="catalytic activity">
    <reaction evidence="14">
        <text>5,6-dihydrouridine(16) in tRNA + NAD(+) = uridine(16) in tRNA + NADH + H(+)</text>
        <dbReference type="Rhea" id="RHEA:53380"/>
        <dbReference type="Rhea" id="RHEA-COMP:13543"/>
        <dbReference type="Rhea" id="RHEA-COMP:13544"/>
        <dbReference type="ChEBI" id="CHEBI:15378"/>
        <dbReference type="ChEBI" id="CHEBI:57540"/>
        <dbReference type="ChEBI" id="CHEBI:57945"/>
        <dbReference type="ChEBI" id="CHEBI:65315"/>
        <dbReference type="ChEBI" id="CHEBI:74443"/>
        <dbReference type="EC" id="1.3.1.88"/>
    </reaction>
    <physiologicalReaction direction="right-to-left" evidence="14">
        <dbReference type="Rhea" id="RHEA:53382"/>
    </physiologicalReaction>
</comment>
<dbReference type="InParanoid" id="A0A1Y1UUI8"/>
<evidence type="ECO:0000256" key="17">
    <source>
        <dbReference type="SAM" id="MobiDB-lite"/>
    </source>
</evidence>
<evidence type="ECO:0000313" key="20">
    <source>
        <dbReference type="Proteomes" id="UP000193218"/>
    </source>
</evidence>
<protein>
    <recommendedName>
        <fullName evidence="10">tRNA-dihydrouridine(16/17) synthase [NAD(P)(+)]</fullName>
        <ecNumber evidence="10">1.3.1.88</ecNumber>
    </recommendedName>
</protein>
<evidence type="ECO:0000256" key="9">
    <source>
        <dbReference type="ARBA" id="ARBA00038313"/>
    </source>
</evidence>
<feature type="compositionally biased region" description="Basic and acidic residues" evidence="17">
    <location>
        <begin position="515"/>
        <end position="527"/>
    </location>
</feature>
<dbReference type="CDD" id="cd02801">
    <property type="entry name" value="DUS_like_FMN"/>
    <property type="match status" value="1"/>
</dbReference>
<keyword evidence="7" id="KW-0560">Oxidoreductase</keyword>
<comment type="catalytic activity">
    <reaction evidence="11">
        <text>5,6-dihydrouridine(17) in tRNA + NAD(+) = uridine(17) in tRNA + NADH + H(+)</text>
        <dbReference type="Rhea" id="RHEA:53372"/>
        <dbReference type="Rhea" id="RHEA-COMP:13541"/>
        <dbReference type="Rhea" id="RHEA-COMP:13542"/>
        <dbReference type="ChEBI" id="CHEBI:15378"/>
        <dbReference type="ChEBI" id="CHEBI:57540"/>
        <dbReference type="ChEBI" id="CHEBI:57945"/>
        <dbReference type="ChEBI" id="CHEBI:65315"/>
        <dbReference type="ChEBI" id="CHEBI:74443"/>
        <dbReference type="EC" id="1.3.1.88"/>
    </reaction>
    <physiologicalReaction direction="right-to-left" evidence="11">
        <dbReference type="Rhea" id="RHEA:53374"/>
    </physiologicalReaction>
</comment>
<dbReference type="PANTHER" id="PTHR11082:SF5">
    <property type="entry name" value="TRNA-DIHYDROURIDINE(16_17) SYNTHASE [NAD(P)(+)]-LIKE"/>
    <property type="match status" value="1"/>
</dbReference>
<dbReference type="RefSeq" id="XP_021874923.1">
    <property type="nucleotide sequence ID" value="XM_022017788.1"/>
</dbReference>
<sequence length="541" mass="59354">MSEAVAGPSKRKLEGYDFYRSIGSPKFVVAPMVDQSELAWRLLSKAPLPPAMAGPSIPATAEVPHTRHQGGAHLTYTPMIHAGVFARSVRESKGGDGQFDLTFGEEGSSDTLAGIEGGDRPLFVQFCANDPEVLLAAAKMVEKHCDAVDINFGCPQGIARRGGYGAFLQDDWELIRKLISTLHENLSVPVTAKFRIFPDLERTLAYAKMMQDAGAQILTCHGRTREMKGQHTGLADWKIIKAVKEHLTIPVFANGNILYREDVDRCLEETGCDGVMTAEGNLSNPAIFLPPDHPHFHPSVITLANRYIDIVESLSTQTALSAIRAHMFRLFRHVLDEDDGTIRDMILRAKAPYGQPLEDFREIIRAFEEKLKDAKAAAGPDWKAEPLDSATGYRKLPSFAAQPLLRAIPESSEVGGNEELVAGELRARSTSPLPNMPVHCVWTGPNPCHGVAASRCPTGACIIHCRMIRAIEDGMDPQTASDLSARGELAGRGCEAHEAKVLAKKALKQQKKKVKAEAKESMRFRKAEAKRKRVIARERQS</sequence>
<evidence type="ECO:0000256" key="11">
    <source>
        <dbReference type="ARBA" id="ARBA00047287"/>
    </source>
</evidence>
<dbReference type="InterPro" id="IPR018517">
    <property type="entry name" value="tRNA_hU_synthase_CS"/>
</dbReference>
<dbReference type="GeneID" id="33559597"/>
<evidence type="ECO:0000256" key="6">
    <source>
        <dbReference type="ARBA" id="ARBA00022857"/>
    </source>
</evidence>
<dbReference type="GO" id="GO:0017150">
    <property type="term" value="F:tRNA dihydrouridine synthase activity"/>
    <property type="evidence" value="ECO:0007669"/>
    <property type="project" value="InterPro"/>
</dbReference>
<gene>
    <name evidence="19" type="ORF">BD324DRAFT_648124</name>
</gene>
<dbReference type="PROSITE" id="PS01136">
    <property type="entry name" value="UPF0034"/>
    <property type="match status" value="1"/>
</dbReference>
<accession>A0A1Y1UUI8</accession>
<dbReference type="AlphaFoldDB" id="A0A1Y1UUI8"/>
<keyword evidence="3" id="KW-0288">FMN</keyword>
<evidence type="ECO:0000256" key="5">
    <source>
        <dbReference type="ARBA" id="ARBA00022694"/>
    </source>
</evidence>
<evidence type="ECO:0000256" key="4">
    <source>
        <dbReference type="ARBA" id="ARBA00022664"/>
    </source>
</evidence>
<comment type="caution">
    <text evidence="19">The sequence shown here is derived from an EMBL/GenBank/DDBJ whole genome shotgun (WGS) entry which is preliminary data.</text>
</comment>
<keyword evidence="2" id="KW-0285">Flavoprotein</keyword>
<evidence type="ECO:0000256" key="16">
    <source>
        <dbReference type="ARBA" id="ARBA00049467"/>
    </source>
</evidence>
<evidence type="ECO:0000313" key="19">
    <source>
        <dbReference type="EMBL" id="ORX41244.1"/>
    </source>
</evidence>
<dbReference type="EMBL" id="NBSH01000001">
    <property type="protein sequence ID" value="ORX41244.1"/>
    <property type="molecule type" value="Genomic_DNA"/>
</dbReference>
<name>A0A1Y1UUI8_9TREE</name>
<dbReference type="PANTHER" id="PTHR11082">
    <property type="entry name" value="TRNA-DIHYDROURIDINE SYNTHASE"/>
    <property type="match status" value="1"/>
</dbReference>
<comment type="catalytic activity">
    <reaction evidence="16">
        <text>5,6-dihydrouridine(17) in tRNA + NADP(+) = uridine(17) in tRNA + NADPH + H(+)</text>
        <dbReference type="Rhea" id="RHEA:53368"/>
        <dbReference type="Rhea" id="RHEA-COMP:13541"/>
        <dbReference type="Rhea" id="RHEA-COMP:13542"/>
        <dbReference type="ChEBI" id="CHEBI:15378"/>
        <dbReference type="ChEBI" id="CHEBI:57783"/>
        <dbReference type="ChEBI" id="CHEBI:58349"/>
        <dbReference type="ChEBI" id="CHEBI:65315"/>
        <dbReference type="ChEBI" id="CHEBI:74443"/>
        <dbReference type="EC" id="1.3.1.88"/>
    </reaction>
    <physiologicalReaction direction="right-to-left" evidence="16">
        <dbReference type="Rhea" id="RHEA:53370"/>
    </physiologicalReaction>
</comment>
<reference evidence="19 20" key="1">
    <citation type="submission" date="2017-03" db="EMBL/GenBank/DDBJ databases">
        <title>Widespread Adenine N6-methylation of Active Genes in Fungi.</title>
        <authorList>
            <consortium name="DOE Joint Genome Institute"/>
            <person name="Mondo S.J."/>
            <person name="Dannebaum R.O."/>
            <person name="Kuo R.C."/>
            <person name="Louie K.B."/>
            <person name="Bewick A.J."/>
            <person name="Labutti K."/>
            <person name="Haridas S."/>
            <person name="Kuo A."/>
            <person name="Salamov A."/>
            <person name="Ahrendt S.R."/>
            <person name="Lau R."/>
            <person name="Bowen B.P."/>
            <person name="Lipzen A."/>
            <person name="Sullivan W."/>
            <person name="Andreopoulos W.B."/>
            <person name="Clum A."/>
            <person name="Lindquist E."/>
            <person name="Daum C."/>
            <person name="Northen T.R."/>
            <person name="Ramamoorthy G."/>
            <person name="Schmitz R.J."/>
            <person name="Gryganskyi A."/>
            <person name="Culley D."/>
            <person name="Magnuson J."/>
            <person name="James T.Y."/>
            <person name="O'Malley M.A."/>
            <person name="Stajich J.E."/>
            <person name="Spatafora J.W."/>
            <person name="Visel A."/>
            <person name="Grigoriev I.V."/>
        </authorList>
    </citation>
    <scope>NUCLEOTIDE SEQUENCE [LARGE SCALE GENOMIC DNA]</scope>
    <source>
        <strain evidence="19 20">NRRL Y-17943</strain>
    </source>
</reference>
<dbReference type="GO" id="GO:0050660">
    <property type="term" value="F:flavin adenine dinucleotide binding"/>
    <property type="evidence" value="ECO:0007669"/>
    <property type="project" value="InterPro"/>
</dbReference>
<keyword evidence="8" id="KW-0520">NAD</keyword>
<dbReference type="SUPFAM" id="SSF51395">
    <property type="entry name" value="FMN-linked oxidoreductases"/>
    <property type="match status" value="1"/>
</dbReference>
<dbReference type="STRING" id="4999.A0A1Y1UUI8"/>
<keyword evidence="6" id="KW-0521">NADP</keyword>
<evidence type="ECO:0000256" key="2">
    <source>
        <dbReference type="ARBA" id="ARBA00022630"/>
    </source>
</evidence>
<dbReference type="GO" id="GO:0006397">
    <property type="term" value="P:mRNA processing"/>
    <property type="evidence" value="ECO:0007669"/>
    <property type="project" value="UniProtKB-KW"/>
</dbReference>
<evidence type="ECO:0000256" key="3">
    <source>
        <dbReference type="ARBA" id="ARBA00022643"/>
    </source>
</evidence>
<evidence type="ECO:0000256" key="13">
    <source>
        <dbReference type="ARBA" id="ARBA00048342"/>
    </source>
</evidence>
<evidence type="ECO:0000256" key="8">
    <source>
        <dbReference type="ARBA" id="ARBA00023027"/>
    </source>
</evidence>
<dbReference type="Pfam" id="PF01207">
    <property type="entry name" value="Dus"/>
    <property type="match status" value="1"/>
</dbReference>